<accession>A0A367FM88</accession>
<organism evidence="2 3">
    <name type="scientific">Sphaerisporangium album</name>
    <dbReference type="NCBI Taxonomy" id="509200"/>
    <lineage>
        <taxon>Bacteria</taxon>
        <taxon>Bacillati</taxon>
        <taxon>Actinomycetota</taxon>
        <taxon>Actinomycetes</taxon>
        <taxon>Streptosporangiales</taxon>
        <taxon>Streptosporangiaceae</taxon>
        <taxon>Sphaerisporangium</taxon>
    </lineage>
</organism>
<evidence type="ECO:0000313" key="3">
    <source>
        <dbReference type="Proteomes" id="UP000253094"/>
    </source>
</evidence>
<feature type="domain" description="GmrSD restriction endonucleases N-terminal" evidence="1">
    <location>
        <begin position="29"/>
        <end position="237"/>
    </location>
</feature>
<dbReference type="OrthoDB" id="9787127at2"/>
<name>A0A367FM88_9ACTN</name>
<protein>
    <submittedName>
        <fullName evidence="2">DUF262 domain-containing protein</fullName>
    </submittedName>
</protein>
<sequence>MTAEDYDIDVKPEIMLMEQVLAPLADGELRIPKFQRPFVWRPEQILDLFDSIERGYPIGSLLFWETSEPLASLDRIGDLPVPPPREGRSVAYVLDGHQRLSALFATLRRPADARRSTAQSDWMWWPYRILGEAGDGVNRYRHWKRPEAPPANYLPLRSVLRTIDFLAYARELAKRAGDDMDVDQLTGEAELVAQRIKSYKLAVVRLVGGSLEDAVEVFSRVNSTGQPMRPAQMVSALTYHTSGQQSLADRLDEMIELIADTGFGEVSPDAVFRSVLAVSGEENVQEARWDVLARRVKDNVQKAVDATEEALTRAVNFLRDVVGVPLARLIPYDAQLMLLTTFFHDRPKPTPQQIQVLIRWFWVTSWSGHFAGANTTQIRQSLAEMRAFARGHGELSISDERPRPFPNRFDLRSARVRAFIIWELQELPERLSPHGEGISPADLLARGATSAYRHVITRPGVAAASSPANRLIMPTAPRVSVKNALLNLPEDVRSDVLESHAIPARAMGLLAAGDDEGFIEARRTELAERERDFMASFGLSSDASLVGEADIDTG</sequence>
<dbReference type="RefSeq" id="WP_114028759.1">
    <property type="nucleotide sequence ID" value="NZ_QOIL01000005.1"/>
</dbReference>
<dbReference type="EMBL" id="QOIL01000005">
    <property type="protein sequence ID" value="RCG31381.1"/>
    <property type="molecule type" value="Genomic_DNA"/>
</dbReference>
<dbReference type="Proteomes" id="UP000253094">
    <property type="component" value="Unassembled WGS sequence"/>
</dbReference>
<dbReference type="InterPro" id="IPR004919">
    <property type="entry name" value="GmrSD_N"/>
</dbReference>
<gene>
    <name evidence="2" type="ORF">DQ384_11785</name>
</gene>
<proteinExistence type="predicted"/>
<evidence type="ECO:0000259" key="1">
    <source>
        <dbReference type="Pfam" id="PF03235"/>
    </source>
</evidence>
<dbReference type="PANTHER" id="PTHR37292:SF2">
    <property type="entry name" value="DUF262 DOMAIN-CONTAINING PROTEIN"/>
    <property type="match status" value="1"/>
</dbReference>
<dbReference type="Pfam" id="PF03235">
    <property type="entry name" value="GmrSD_N"/>
    <property type="match status" value="1"/>
</dbReference>
<comment type="caution">
    <text evidence="2">The sequence shown here is derived from an EMBL/GenBank/DDBJ whole genome shotgun (WGS) entry which is preliminary data.</text>
</comment>
<dbReference type="PANTHER" id="PTHR37292">
    <property type="entry name" value="VNG6097C"/>
    <property type="match status" value="1"/>
</dbReference>
<evidence type="ECO:0000313" key="2">
    <source>
        <dbReference type="EMBL" id="RCG31381.1"/>
    </source>
</evidence>
<keyword evidence="3" id="KW-1185">Reference proteome</keyword>
<reference evidence="2 3" key="1">
    <citation type="submission" date="2018-06" db="EMBL/GenBank/DDBJ databases">
        <title>Sphaerisporangium craniellae sp. nov., isolated from a marine sponge in the South China Sea.</title>
        <authorList>
            <person name="Li L."/>
        </authorList>
    </citation>
    <scope>NUCLEOTIDE SEQUENCE [LARGE SCALE GENOMIC DNA]</scope>
    <source>
        <strain evidence="2 3">CCTCC AA 208026</strain>
    </source>
</reference>
<dbReference type="AlphaFoldDB" id="A0A367FM88"/>